<dbReference type="Pfam" id="PF13173">
    <property type="entry name" value="AAA_14"/>
    <property type="match status" value="1"/>
</dbReference>
<dbReference type="InterPro" id="IPR027417">
    <property type="entry name" value="P-loop_NTPase"/>
</dbReference>
<organism evidence="3 4">
    <name type="scientific">Collinsella aerofaciens</name>
    <dbReference type="NCBI Taxonomy" id="74426"/>
    <lineage>
        <taxon>Bacteria</taxon>
        <taxon>Bacillati</taxon>
        <taxon>Actinomycetota</taxon>
        <taxon>Coriobacteriia</taxon>
        <taxon>Coriobacteriales</taxon>
        <taxon>Coriobacteriaceae</taxon>
        <taxon>Collinsella</taxon>
    </lineage>
</organism>
<evidence type="ECO:0000313" key="3">
    <source>
        <dbReference type="EMBL" id="VWM01492.1"/>
    </source>
</evidence>
<evidence type="ECO:0000259" key="1">
    <source>
        <dbReference type="Pfam" id="PF13173"/>
    </source>
</evidence>
<dbReference type="AlphaFoldDB" id="A0A5K1JC84"/>
<dbReference type="EMBL" id="CABWIH010000049">
    <property type="protein sequence ID" value="VWM01492.1"/>
    <property type="molecule type" value="Genomic_DNA"/>
</dbReference>
<protein>
    <submittedName>
        <fullName evidence="3">AAA domain protein</fullName>
    </submittedName>
</protein>
<feature type="domain" description="AAA" evidence="1">
    <location>
        <begin position="22"/>
        <end position="152"/>
    </location>
</feature>
<dbReference type="SUPFAM" id="SSF52540">
    <property type="entry name" value="P-loop containing nucleoside triphosphate hydrolases"/>
    <property type="match status" value="1"/>
</dbReference>
<dbReference type="InterPro" id="IPR041682">
    <property type="entry name" value="AAA_14"/>
</dbReference>
<dbReference type="InterPro" id="IPR025420">
    <property type="entry name" value="DUF4143"/>
</dbReference>
<gene>
    <name evidence="3" type="ORF">LMKDKBCB_02199</name>
</gene>
<dbReference type="RefSeq" id="WP_156064086.1">
    <property type="nucleotide sequence ID" value="NZ_CABWIH010000049.1"/>
</dbReference>
<feature type="domain" description="DUF4143" evidence="2">
    <location>
        <begin position="204"/>
        <end position="353"/>
    </location>
</feature>
<dbReference type="Gene3D" id="3.40.50.300">
    <property type="entry name" value="P-loop containing nucleotide triphosphate hydrolases"/>
    <property type="match status" value="1"/>
</dbReference>
<evidence type="ECO:0000259" key="2">
    <source>
        <dbReference type="Pfam" id="PF13635"/>
    </source>
</evidence>
<dbReference type="Pfam" id="PF13635">
    <property type="entry name" value="DUF4143"/>
    <property type="match status" value="1"/>
</dbReference>
<sequence>MCLFPRENYLKKIRGFYHDNGMIKVITGVRRCGKSCLMQCIAEELRAEGVDDGHIVFFDLDRYGYRSVKAPEQLEALIEPLLAVSGMKYLFIDEVQNVEGFEDVLNGFRTEGGFSIFITGSNSYLLSGELATKLTGRYIEFEMQTLDFGEYCQMKRFSGLPVNPNPVVEFDAYILEGGFPKAMDYPQLTDKRAYVAAVIQEIFEKDIRRRVKIKNVSVFNQVRDYVINNFGATTSLANIQSDLESKQGVKVKRETLARYLQILEDAKIVSKCARFDLKSRKSLRGEQKYYLADLGFYFALNTDNRINYGPVLENIVYRYARAQGCKVSVGRIGKLECDFILRNPEMGYAYVQVAMTIMADRSCEEREYRPFEQIRDNYPKYLLTRSDPIQQRDGIIHANIPEFMQEGRTF</sequence>
<evidence type="ECO:0000313" key="4">
    <source>
        <dbReference type="Proteomes" id="UP000330807"/>
    </source>
</evidence>
<dbReference type="PANTHER" id="PTHR33295">
    <property type="entry name" value="ATPASE"/>
    <property type="match status" value="1"/>
</dbReference>
<dbReference type="Proteomes" id="UP000330807">
    <property type="component" value="Unassembled WGS sequence"/>
</dbReference>
<name>A0A5K1JC84_9ACTN</name>
<dbReference type="PANTHER" id="PTHR33295:SF18">
    <property type="entry name" value="AAA+ ATPASE DOMAIN-CONTAINING PROTEIN"/>
    <property type="match status" value="1"/>
</dbReference>
<accession>A0A5K1JC84</accession>
<proteinExistence type="predicted"/>
<reference evidence="3 4" key="1">
    <citation type="submission" date="2019-10" db="EMBL/GenBank/DDBJ databases">
        <authorList>
            <person name="Wolf R A."/>
        </authorList>
    </citation>
    <scope>NUCLEOTIDE SEQUENCE [LARGE SCALE GENOMIC DNA]</scope>
    <source>
        <strain evidence="3">Collinsella_aerofaciens_AK_138A</strain>
    </source>
</reference>